<dbReference type="AlphaFoldDB" id="A0A2K1L8D7"/>
<protein>
    <submittedName>
        <fullName evidence="1 2">Uncharacterized protein</fullName>
    </submittedName>
</protein>
<dbReference type="Gramene" id="Pp3c1_16010V3.2">
    <property type="protein sequence ID" value="PAC:32969844.CDS.1"/>
    <property type="gene ID" value="Pp3c1_16010"/>
</dbReference>
<evidence type="ECO:0000313" key="3">
    <source>
        <dbReference type="Proteomes" id="UP000006727"/>
    </source>
</evidence>
<reference evidence="2" key="3">
    <citation type="submission" date="2020-12" db="UniProtKB">
        <authorList>
            <consortium name="EnsemblPlants"/>
        </authorList>
    </citation>
    <scope>IDENTIFICATION</scope>
</reference>
<reference evidence="1 3" key="1">
    <citation type="journal article" date="2008" name="Science">
        <title>The Physcomitrella genome reveals evolutionary insights into the conquest of land by plants.</title>
        <authorList>
            <person name="Rensing S."/>
            <person name="Lang D."/>
            <person name="Zimmer A."/>
            <person name="Terry A."/>
            <person name="Salamov A."/>
            <person name="Shapiro H."/>
            <person name="Nishiyama T."/>
            <person name="Perroud P.-F."/>
            <person name="Lindquist E."/>
            <person name="Kamisugi Y."/>
            <person name="Tanahashi T."/>
            <person name="Sakakibara K."/>
            <person name="Fujita T."/>
            <person name="Oishi K."/>
            <person name="Shin-I T."/>
            <person name="Kuroki Y."/>
            <person name="Toyoda A."/>
            <person name="Suzuki Y."/>
            <person name="Hashimoto A."/>
            <person name="Yamaguchi K."/>
            <person name="Sugano A."/>
            <person name="Kohara Y."/>
            <person name="Fujiyama A."/>
            <person name="Anterola A."/>
            <person name="Aoki S."/>
            <person name="Ashton N."/>
            <person name="Barbazuk W.B."/>
            <person name="Barker E."/>
            <person name="Bennetzen J."/>
            <person name="Bezanilla M."/>
            <person name="Blankenship R."/>
            <person name="Cho S.H."/>
            <person name="Dutcher S."/>
            <person name="Estelle M."/>
            <person name="Fawcett J.A."/>
            <person name="Gundlach H."/>
            <person name="Hanada K."/>
            <person name="Heyl A."/>
            <person name="Hicks K.A."/>
            <person name="Hugh J."/>
            <person name="Lohr M."/>
            <person name="Mayer K."/>
            <person name="Melkozernov A."/>
            <person name="Murata T."/>
            <person name="Nelson D."/>
            <person name="Pils B."/>
            <person name="Prigge M."/>
            <person name="Reiss B."/>
            <person name="Renner T."/>
            <person name="Rombauts S."/>
            <person name="Rushton P."/>
            <person name="Sanderfoot A."/>
            <person name="Schween G."/>
            <person name="Shiu S.-H."/>
            <person name="Stueber K."/>
            <person name="Theodoulou F.L."/>
            <person name="Tu H."/>
            <person name="Van de Peer Y."/>
            <person name="Verrier P.J."/>
            <person name="Waters E."/>
            <person name="Wood A."/>
            <person name="Yang L."/>
            <person name="Cove D."/>
            <person name="Cuming A."/>
            <person name="Hasebe M."/>
            <person name="Lucas S."/>
            <person name="Mishler D.B."/>
            <person name="Reski R."/>
            <person name="Grigoriev I."/>
            <person name="Quatrano R.S."/>
            <person name="Boore J.L."/>
        </authorList>
    </citation>
    <scope>NUCLEOTIDE SEQUENCE [LARGE SCALE GENOMIC DNA]</scope>
    <source>
        <strain evidence="2 3">cv. Gransden 2004</strain>
    </source>
</reference>
<organism evidence="1">
    <name type="scientific">Physcomitrium patens</name>
    <name type="common">Spreading-leaved earth moss</name>
    <name type="synonym">Physcomitrella patens</name>
    <dbReference type="NCBI Taxonomy" id="3218"/>
    <lineage>
        <taxon>Eukaryota</taxon>
        <taxon>Viridiplantae</taxon>
        <taxon>Streptophyta</taxon>
        <taxon>Embryophyta</taxon>
        <taxon>Bryophyta</taxon>
        <taxon>Bryophytina</taxon>
        <taxon>Bryopsida</taxon>
        <taxon>Funariidae</taxon>
        <taxon>Funariales</taxon>
        <taxon>Funariaceae</taxon>
        <taxon>Physcomitrium</taxon>
    </lineage>
</organism>
<evidence type="ECO:0000313" key="2">
    <source>
        <dbReference type="EnsemblPlants" id="PAC:32969843.CDS.1"/>
    </source>
</evidence>
<keyword evidence="3" id="KW-1185">Reference proteome</keyword>
<proteinExistence type="predicted"/>
<reference evidence="1 3" key="2">
    <citation type="journal article" date="2018" name="Plant J.">
        <title>The Physcomitrella patens chromosome-scale assembly reveals moss genome structure and evolution.</title>
        <authorList>
            <person name="Lang D."/>
            <person name="Ullrich K.K."/>
            <person name="Murat F."/>
            <person name="Fuchs J."/>
            <person name="Jenkins J."/>
            <person name="Haas F.B."/>
            <person name="Piednoel M."/>
            <person name="Gundlach H."/>
            <person name="Van Bel M."/>
            <person name="Meyberg R."/>
            <person name="Vives C."/>
            <person name="Morata J."/>
            <person name="Symeonidi A."/>
            <person name="Hiss M."/>
            <person name="Muchero W."/>
            <person name="Kamisugi Y."/>
            <person name="Saleh O."/>
            <person name="Blanc G."/>
            <person name="Decker E.L."/>
            <person name="van Gessel N."/>
            <person name="Grimwood J."/>
            <person name="Hayes R.D."/>
            <person name="Graham S.W."/>
            <person name="Gunter L.E."/>
            <person name="McDaniel S.F."/>
            <person name="Hoernstein S.N.W."/>
            <person name="Larsson A."/>
            <person name="Li F.W."/>
            <person name="Perroud P.F."/>
            <person name="Phillips J."/>
            <person name="Ranjan P."/>
            <person name="Rokshar D.S."/>
            <person name="Rothfels C.J."/>
            <person name="Schneider L."/>
            <person name="Shu S."/>
            <person name="Stevenson D.W."/>
            <person name="Thummler F."/>
            <person name="Tillich M."/>
            <person name="Villarreal Aguilar J.C."/>
            <person name="Widiez T."/>
            <person name="Wong G.K."/>
            <person name="Wymore A."/>
            <person name="Zhang Y."/>
            <person name="Zimmer A.D."/>
            <person name="Quatrano R.S."/>
            <person name="Mayer K.F.X."/>
            <person name="Goodstein D."/>
            <person name="Casacuberta J.M."/>
            <person name="Vandepoele K."/>
            <person name="Reski R."/>
            <person name="Cuming A.C."/>
            <person name="Tuskan G.A."/>
            <person name="Maumus F."/>
            <person name="Salse J."/>
            <person name="Schmutz J."/>
            <person name="Rensing S.A."/>
        </authorList>
    </citation>
    <scope>NUCLEOTIDE SEQUENCE [LARGE SCALE GENOMIC DNA]</scope>
    <source>
        <strain evidence="2 3">cv. Gransden 2004</strain>
    </source>
</reference>
<sequence length="85" mass="9565">MTTATTTTTWRDATRRNKVYEGMLNGLEEVDVTGGVLFPQVHSIHEAILRSDWYVKCSHSKVINQYSCVYAGSLKPPEGFVQRGM</sequence>
<dbReference type="EnsemblPlants" id="Pp3c1_16010V3.1">
    <property type="protein sequence ID" value="PAC:32969843.CDS.1"/>
    <property type="gene ID" value="Pp3c1_16010"/>
</dbReference>
<dbReference type="Proteomes" id="UP000006727">
    <property type="component" value="Chromosome 1"/>
</dbReference>
<dbReference type="Gramene" id="Pp3c1_16010V3.1">
    <property type="protein sequence ID" value="PAC:32969843.CDS.1"/>
    <property type="gene ID" value="Pp3c1_16010"/>
</dbReference>
<accession>A0A2K1L8D7</accession>
<dbReference type="EMBL" id="ABEU02000001">
    <property type="protein sequence ID" value="PNR62305.1"/>
    <property type="molecule type" value="Genomic_DNA"/>
</dbReference>
<name>A0A2K1L8D7_PHYPA</name>
<dbReference type="InParanoid" id="A0A2K1L8D7"/>
<evidence type="ECO:0000313" key="1">
    <source>
        <dbReference type="EMBL" id="PNR62305.1"/>
    </source>
</evidence>
<dbReference type="PaxDb" id="3218-PP1S63_141V6.1"/>
<gene>
    <name evidence="1" type="ORF">PHYPA_000729</name>
</gene>
<dbReference type="EnsemblPlants" id="Pp3c1_16010V3.2">
    <property type="protein sequence ID" value="PAC:32969844.CDS.1"/>
    <property type="gene ID" value="Pp3c1_16010"/>
</dbReference>